<evidence type="ECO:0000259" key="1">
    <source>
        <dbReference type="Pfam" id="PF16314"/>
    </source>
</evidence>
<reference evidence="4" key="1">
    <citation type="journal article" date="2019" name="Int. J. Syst. Evol. Microbiol.">
        <title>The Global Catalogue of Microorganisms (GCM) 10K type strain sequencing project: providing services to taxonomists for standard genome sequencing and annotation.</title>
        <authorList>
            <consortium name="The Broad Institute Genomics Platform"/>
            <consortium name="The Broad Institute Genome Sequencing Center for Infectious Disease"/>
            <person name="Wu L."/>
            <person name="Ma J."/>
        </authorList>
    </citation>
    <scope>NUCLEOTIDE SEQUENCE [LARGE SCALE GENOMIC DNA]</scope>
    <source>
        <strain evidence="4">CGMCC 4.7357</strain>
    </source>
</reference>
<proteinExistence type="predicted"/>
<accession>A0ABV9K9P0</accession>
<dbReference type="Gene3D" id="2.160.10.10">
    <property type="entry name" value="Hexapeptide repeat proteins"/>
    <property type="match status" value="1"/>
</dbReference>
<keyword evidence="4" id="KW-1185">Reference proteome</keyword>
<dbReference type="Proteomes" id="UP001596020">
    <property type="component" value="Unassembled WGS sequence"/>
</dbReference>
<evidence type="ECO:0000313" key="3">
    <source>
        <dbReference type="EMBL" id="MFC4666361.1"/>
    </source>
</evidence>
<comment type="caution">
    <text evidence="3">The sequence shown here is derived from an EMBL/GenBank/DDBJ whole genome shotgun (WGS) entry which is preliminary data.</text>
</comment>
<sequence length="643" mass="71775">MNHNGYRHLNTLEIEALSDQGCFCQDWTKIYVSSNGFNPSRVHRVIFQGECFIGHNEGSLDVDGDISLPSMIADATLIECKVGDNCRIKNIGQYIYNYSIGANTRIEDVSLLRFEKNATCGEGAKASVLVETGGRDIILHKGLTAQIAYLGAFLRRDKVFQSYLNRQIEKEIDASKSTQGFIGESVELIHSGVLRNLKIYDGAYIAGVRNASDVTLASSKDSPIMIYSAECIEETIIAEGAVVKGANLIRSFIGEAVRLAYGVTVHDSLIFSNSVLENGEVCASFIAPHTVSMHKSTLLIGGFFSFANLGSGSNQSNHLYKLGPTQQGILERGCKLSSDSYILWPAHVGAYSFIKGRHYNHPDSCDFPFSYLIEECGQTILLPGRAFGTSGFYRDIQKWPNRDGRKGLRRDIIDYGELDPCSIEALVRGYLLLQTHIDKTQGCCKDYEGQGFVIPSKSIPKSIELYKKILHLYVGRIMTKSLYLNLSSSKSNCQFHEWIDVAGAFFLKEQLLNLLATAIDADFDYCKLIKEIAYLHHKSSDMQLPAVDLLAVLYGFKDNRISLTKIIEDAKEAERYFSNLRIKDAAKEYGNAIKVGYAPFFEEKENQNEFEAIRGEFEGQQIVKDIQDQLSRRLANLEDASNH</sequence>
<name>A0ABV9K9P0_9PORP</name>
<feature type="domain" description="DUF4954" evidence="1">
    <location>
        <begin position="6"/>
        <end position="434"/>
    </location>
</feature>
<evidence type="ECO:0000313" key="4">
    <source>
        <dbReference type="Proteomes" id="UP001596020"/>
    </source>
</evidence>
<dbReference type="EMBL" id="JBHSGO010000194">
    <property type="protein sequence ID" value="MFC4666361.1"/>
    <property type="molecule type" value="Genomic_DNA"/>
</dbReference>
<dbReference type="InterPro" id="IPR032533">
    <property type="entry name" value="DUF4954"/>
</dbReference>
<dbReference type="Pfam" id="PF20683">
    <property type="entry name" value="DUF6819"/>
    <property type="match status" value="1"/>
</dbReference>
<feature type="domain" description="DUF6819" evidence="2">
    <location>
        <begin position="488"/>
        <end position="633"/>
    </location>
</feature>
<dbReference type="InterPro" id="IPR049208">
    <property type="entry name" value="DUF6819"/>
</dbReference>
<dbReference type="InterPro" id="IPR011004">
    <property type="entry name" value="Trimer_LpxA-like_sf"/>
</dbReference>
<gene>
    <name evidence="3" type="ORF">ACFO3G_07105</name>
</gene>
<dbReference type="Pfam" id="PF16314">
    <property type="entry name" value="DUF4954"/>
    <property type="match status" value="1"/>
</dbReference>
<evidence type="ECO:0000259" key="2">
    <source>
        <dbReference type="Pfam" id="PF20683"/>
    </source>
</evidence>
<protein>
    <submittedName>
        <fullName evidence="3">DUF4954 family protein</fullName>
    </submittedName>
</protein>
<dbReference type="SUPFAM" id="SSF51161">
    <property type="entry name" value="Trimeric LpxA-like enzymes"/>
    <property type="match status" value="1"/>
</dbReference>
<organism evidence="3 4">
    <name type="scientific">Falsiporphyromonas endometrii</name>
    <dbReference type="NCBI Taxonomy" id="1387297"/>
    <lineage>
        <taxon>Bacteria</taxon>
        <taxon>Pseudomonadati</taxon>
        <taxon>Bacteroidota</taxon>
        <taxon>Bacteroidia</taxon>
        <taxon>Bacteroidales</taxon>
        <taxon>Porphyromonadaceae</taxon>
        <taxon>Falsiporphyromonas</taxon>
    </lineage>
</organism>
<dbReference type="RefSeq" id="WP_380079357.1">
    <property type="nucleotide sequence ID" value="NZ_JBHSGO010000194.1"/>
</dbReference>